<dbReference type="Proteomes" id="UP000314294">
    <property type="component" value="Unassembled WGS sequence"/>
</dbReference>
<dbReference type="EMBL" id="SRLO01000251">
    <property type="protein sequence ID" value="TNN64538.1"/>
    <property type="molecule type" value="Genomic_DNA"/>
</dbReference>
<proteinExistence type="predicted"/>
<name>A0A4Z2HF89_9TELE</name>
<comment type="caution">
    <text evidence="1">The sequence shown here is derived from an EMBL/GenBank/DDBJ whole genome shotgun (WGS) entry which is preliminary data.</text>
</comment>
<evidence type="ECO:0000313" key="1">
    <source>
        <dbReference type="EMBL" id="TNN64538.1"/>
    </source>
</evidence>
<accession>A0A4Z2HF89</accession>
<dbReference type="OrthoDB" id="10512891at2759"/>
<keyword evidence="2" id="KW-1185">Reference proteome</keyword>
<sequence length="115" mass="12659">MTRLKSGEWRTTASQLLFLMAWRCRPGFSLTTWTRKCSRCTCFSEERASRRSSLRSVPAGVTCGQLLIFSSSRVSLLLATSTFRDGSSTGVSSISSEDSDLELTNTTRNGVLVHA</sequence>
<gene>
    <name evidence="1" type="ORF">EYF80_025286</name>
</gene>
<reference evidence="1 2" key="1">
    <citation type="submission" date="2019-03" db="EMBL/GenBank/DDBJ databases">
        <title>First draft genome of Liparis tanakae, snailfish: a comprehensive survey of snailfish specific genes.</title>
        <authorList>
            <person name="Kim W."/>
            <person name="Song I."/>
            <person name="Jeong J.-H."/>
            <person name="Kim D."/>
            <person name="Kim S."/>
            <person name="Ryu S."/>
            <person name="Song J.Y."/>
            <person name="Lee S.K."/>
        </authorList>
    </citation>
    <scope>NUCLEOTIDE SEQUENCE [LARGE SCALE GENOMIC DNA]</scope>
    <source>
        <tissue evidence="1">Muscle</tissue>
    </source>
</reference>
<protein>
    <submittedName>
        <fullName evidence="1">Uncharacterized protein</fullName>
    </submittedName>
</protein>
<dbReference type="AlphaFoldDB" id="A0A4Z2HF89"/>
<organism evidence="1 2">
    <name type="scientific">Liparis tanakae</name>
    <name type="common">Tanaka's snailfish</name>
    <dbReference type="NCBI Taxonomy" id="230148"/>
    <lineage>
        <taxon>Eukaryota</taxon>
        <taxon>Metazoa</taxon>
        <taxon>Chordata</taxon>
        <taxon>Craniata</taxon>
        <taxon>Vertebrata</taxon>
        <taxon>Euteleostomi</taxon>
        <taxon>Actinopterygii</taxon>
        <taxon>Neopterygii</taxon>
        <taxon>Teleostei</taxon>
        <taxon>Neoteleostei</taxon>
        <taxon>Acanthomorphata</taxon>
        <taxon>Eupercaria</taxon>
        <taxon>Perciformes</taxon>
        <taxon>Cottioidei</taxon>
        <taxon>Cottales</taxon>
        <taxon>Liparidae</taxon>
        <taxon>Liparis</taxon>
    </lineage>
</organism>
<evidence type="ECO:0000313" key="2">
    <source>
        <dbReference type="Proteomes" id="UP000314294"/>
    </source>
</evidence>